<dbReference type="EMBL" id="UFQS01000861">
    <property type="protein sequence ID" value="SSX07337.1"/>
    <property type="molecule type" value="Genomic_DNA"/>
</dbReference>
<accession>A0A336KSI0</accession>
<sequence length="250" mass="29139">MGKNFSTCFGKQENLDSSRSGAERENLFEDETVYQSDSLIYRILKTKSKQKRFFFFRRYWNKDDLTYSRLHQPSTSGIHLQCLDARSLMMIARDKDFAYRQDLNGSECTSNYSNSLELEWEHEYVGNVEQWLPNKESEYLSDDCSASNYSGLSNKNVKNRENLIRRVDQNLKVHMNAQLSVSSTARSGNSSRRSTPDSLEWDIDNEQVKSEVDSVDFETKELLNEIEQLKIRVLNETGEIVKSNKEIYKS</sequence>
<dbReference type="OMA" id="CPQFLDK"/>
<feature type="region of interest" description="Disordered" evidence="1">
    <location>
        <begin position="1"/>
        <end position="23"/>
    </location>
</feature>
<evidence type="ECO:0000256" key="1">
    <source>
        <dbReference type="SAM" id="MobiDB-lite"/>
    </source>
</evidence>
<protein>
    <submittedName>
        <fullName evidence="2">CSON014732 protein</fullName>
    </submittedName>
</protein>
<organism evidence="2">
    <name type="scientific">Culicoides sonorensis</name>
    <name type="common">Biting midge</name>
    <dbReference type="NCBI Taxonomy" id="179676"/>
    <lineage>
        <taxon>Eukaryota</taxon>
        <taxon>Metazoa</taxon>
        <taxon>Ecdysozoa</taxon>
        <taxon>Arthropoda</taxon>
        <taxon>Hexapoda</taxon>
        <taxon>Insecta</taxon>
        <taxon>Pterygota</taxon>
        <taxon>Neoptera</taxon>
        <taxon>Endopterygota</taxon>
        <taxon>Diptera</taxon>
        <taxon>Nematocera</taxon>
        <taxon>Chironomoidea</taxon>
        <taxon>Ceratopogonidae</taxon>
        <taxon>Ceratopogoninae</taxon>
        <taxon>Culicoides</taxon>
        <taxon>Monoculicoides</taxon>
    </lineage>
</organism>
<proteinExistence type="predicted"/>
<reference evidence="2" key="1">
    <citation type="submission" date="2018-04" db="EMBL/GenBank/DDBJ databases">
        <authorList>
            <person name="Go L.Y."/>
            <person name="Mitchell J.A."/>
        </authorList>
    </citation>
    <scope>NUCLEOTIDE SEQUENCE</scope>
    <source>
        <tissue evidence="2">Whole organism</tissue>
    </source>
</reference>
<dbReference type="AlphaFoldDB" id="A0A336KSI0"/>
<feature type="compositionally biased region" description="Polar residues" evidence="1">
    <location>
        <begin position="1"/>
        <end position="12"/>
    </location>
</feature>
<dbReference type="VEuPathDB" id="VectorBase:CSON014732"/>
<feature type="compositionally biased region" description="Basic and acidic residues" evidence="1">
    <location>
        <begin position="13"/>
        <end position="23"/>
    </location>
</feature>
<name>A0A336KSI0_CULSO</name>
<evidence type="ECO:0000313" key="3">
    <source>
        <dbReference type="EMBL" id="SSX27679.1"/>
    </source>
</evidence>
<dbReference type="EMBL" id="UFQT01000861">
    <property type="protein sequence ID" value="SSX27679.1"/>
    <property type="molecule type" value="Genomic_DNA"/>
</dbReference>
<gene>
    <name evidence="2" type="primary">CSON014732</name>
</gene>
<evidence type="ECO:0000313" key="2">
    <source>
        <dbReference type="EMBL" id="SSX07337.1"/>
    </source>
</evidence>
<reference evidence="3" key="2">
    <citation type="submission" date="2018-07" db="EMBL/GenBank/DDBJ databases">
        <authorList>
            <person name="Quirk P.G."/>
            <person name="Krulwich T.A."/>
        </authorList>
    </citation>
    <scope>NUCLEOTIDE SEQUENCE</scope>
</reference>